<evidence type="ECO:0000259" key="1">
    <source>
        <dbReference type="Pfam" id="PF20744"/>
    </source>
</evidence>
<feature type="domain" description="Tail fibre protein gp37 trimerization region" evidence="1">
    <location>
        <begin position="260"/>
        <end position="331"/>
    </location>
</feature>
<dbReference type="PANTHER" id="PTHR35191">
    <property type="entry name" value="PROPHAGE SIDE TAIL FIBER PROTEIN HOMOLOG STFQ-RELATED"/>
    <property type="match status" value="1"/>
</dbReference>
<dbReference type="AlphaFoldDB" id="A0A2U1U9D4"/>
<reference evidence="2 3" key="1">
    <citation type="submission" date="2018-04" db="EMBL/GenBank/DDBJ databases">
        <title>Brenneria corticis sp.nov.</title>
        <authorList>
            <person name="Li Y."/>
        </authorList>
    </citation>
    <scope>NUCLEOTIDE SEQUENCE [LARGE SCALE GENOMIC DNA]</scope>
    <source>
        <strain evidence="2 3">CFCC 11842</strain>
    </source>
</reference>
<proteinExistence type="predicted"/>
<dbReference type="Pfam" id="PF20744">
    <property type="entry name" value="gp37_trimer"/>
    <property type="match status" value="1"/>
</dbReference>
<name>A0A2U1U9D4_9GAMM</name>
<protein>
    <recommendedName>
        <fullName evidence="1">Tail fibre protein gp37 trimerization region domain-containing protein</fullName>
    </recommendedName>
</protein>
<comment type="caution">
    <text evidence="2">The sequence shown here is derived from an EMBL/GenBank/DDBJ whole genome shotgun (WGS) entry which is preliminary data.</text>
</comment>
<dbReference type="EMBL" id="QDKH01000005">
    <property type="protein sequence ID" value="PWC18261.1"/>
    <property type="molecule type" value="Genomic_DNA"/>
</dbReference>
<dbReference type="InterPro" id="IPR048388">
    <property type="entry name" value="Gp37_trimer"/>
</dbReference>
<organism evidence="2 3">
    <name type="scientific">Brenneria corticis</name>
    <dbReference type="NCBI Taxonomy" id="2173106"/>
    <lineage>
        <taxon>Bacteria</taxon>
        <taxon>Pseudomonadati</taxon>
        <taxon>Pseudomonadota</taxon>
        <taxon>Gammaproteobacteria</taxon>
        <taxon>Enterobacterales</taxon>
        <taxon>Pectobacteriaceae</taxon>
        <taxon>Brenneria</taxon>
    </lineage>
</organism>
<dbReference type="InterPro" id="IPR051934">
    <property type="entry name" value="Phage_Tail_Fiber_Structural"/>
</dbReference>
<sequence length="413" mass="42845">MALDGRFLKINDALKAYAPLASPIFTGTPMAPTAAQTVNNTQIATTAFVKAAIAALVNGSPAALDTLEELAVALGDDPNFSTTVLNALAGKLAKDQNGADIADKGAFLRNIGAARAYASGVNIGGDSGAWTTVEFIAWLKNQGAFNHPFWICKGAWYYAGNKVITDTGIGNIQLAGAVIEVIGAENATTIRVTTPSTVTAAGAVPNAQFVYINHGDGYSPGWRRDYNTRNKPSADDVGALSLSGGTVTGRVDIVADNGALEIKAASAGAASYIRARDSAGANSWYVGKGGASSNDVMLHSYTHNTALVLKSDRVESNKNLYIGGNIVLTDAAAAQKYALRSIRVNGKPLSADVNLLASDINAWNKTEADARYLMKTATAAAATKLATPRKINGVAFDGSADITLTPENLGFAE</sequence>
<gene>
    <name evidence="2" type="ORF">DDT56_05110</name>
</gene>
<dbReference type="PANTHER" id="PTHR35191:SF1">
    <property type="entry name" value="PROPHAGE SIDE TAIL FIBER PROTEIN HOMOLOG STFQ-RELATED"/>
    <property type="match status" value="1"/>
</dbReference>
<keyword evidence="3" id="KW-1185">Reference proteome</keyword>
<accession>A0A2U1U9D4</accession>
<evidence type="ECO:0000313" key="2">
    <source>
        <dbReference type="EMBL" id="PWC18261.1"/>
    </source>
</evidence>
<dbReference type="Gene3D" id="6.20.80.10">
    <property type="match status" value="1"/>
</dbReference>
<feature type="non-terminal residue" evidence="2">
    <location>
        <position position="413"/>
    </location>
</feature>
<evidence type="ECO:0000313" key="3">
    <source>
        <dbReference type="Proteomes" id="UP000296159"/>
    </source>
</evidence>
<dbReference type="Proteomes" id="UP000296159">
    <property type="component" value="Unassembled WGS sequence"/>
</dbReference>